<organism evidence="1 2">
    <name type="scientific">Meloidogyne enterolobii</name>
    <name type="common">Root-knot nematode worm</name>
    <name type="synonym">Meloidogyne mayaguensis</name>
    <dbReference type="NCBI Taxonomy" id="390850"/>
    <lineage>
        <taxon>Eukaryota</taxon>
        <taxon>Metazoa</taxon>
        <taxon>Ecdysozoa</taxon>
        <taxon>Nematoda</taxon>
        <taxon>Chromadorea</taxon>
        <taxon>Rhabditida</taxon>
        <taxon>Tylenchina</taxon>
        <taxon>Tylenchomorpha</taxon>
        <taxon>Tylenchoidea</taxon>
        <taxon>Meloidogynidae</taxon>
        <taxon>Meloidogyninae</taxon>
        <taxon>Meloidogyne</taxon>
    </lineage>
</organism>
<name>A0ACB1AUS4_MELEN</name>
<proteinExistence type="predicted"/>
<evidence type="ECO:0000313" key="1">
    <source>
        <dbReference type="EMBL" id="CAK5103090.1"/>
    </source>
</evidence>
<accession>A0ACB1AUS4</accession>
<dbReference type="EMBL" id="CAVMJV010000114">
    <property type="protein sequence ID" value="CAK5103090.1"/>
    <property type="molecule type" value="Genomic_DNA"/>
</dbReference>
<dbReference type="Proteomes" id="UP001497535">
    <property type="component" value="Unassembled WGS sequence"/>
</dbReference>
<comment type="caution">
    <text evidence="1">The sequence shown here is derived from an EMBL/GenBank/DDBJ whole genome shotgun (WGS) entry which is preliminary data.</text>
</comment>
<protein>
    <submittedName>
        <fullName evidence="1">Uncharacterized protein</fullName>
    </submittedName>
</protein>
<reference evidence="1" key="1">
    <citation type="submission" date="2023-11" db="EMBL/GenBank/DDBJ databases">
        <authorList>
            <person name="Poullet M."/>
        </authorList>
    </citation>
    <scope>NUCLEOTIDE SEQUENCE</scope>
    <source>
        <strain evidence="1">E1834</strain>
    </source>
</reference>
<gene>
    <name evidence="1" type="ORF">MENTE1834_LOCUS42678</name>
</gene>
<sequence>MPASFSRYRNNIYRDAVLLVIMFVIILLLIIWAEIHKYISNLILFFRDSFTSILCGVVIFSFFGFMTSAQGIRISDIQDQLTSPSTYIAFTVYPGVTYYLEWGFIWAVLFYTVLTLSFASIYVFDPLFTIQLISLCIFCCLCGIPFCTRGGIYIFHAIENLNSNWNSFSLSLVQVLVVCHVYGVDNFLEDIGEMLRAEKPPRPVLITGISREQFLWHRFCYFFGPCGGYIKWMWSLFAPIVLILLLFASILSYERVRFNNVELPFVFEMIAWITMIGYVQYMIIRIKRTIFY</sequence>
<evidence type="ECO:0000313" key="2">
    <source>
        <dbReference type="Proteomes" id="UP001497535"/>
    </source>
</evidence>
<keyword evidence="2" id="KW-1185">Reference proteome</keyword>